<keyword evidence="2" id="KW-1185">Reference proteome</keyword>
<sequence length="212" mass="22863">MIPSLSLPNTSFDEIITIPIIPANSTTGLSTLLGCFAQSKTPSIFPTNKNDCETALDNWVRGRDLTEPRMFSTKPSYHLQDVQLPLTREFGTCVMYLNTVSPGDEDMLTLAEIYAEVLGPDGLAKQCLAPRRQPALGGTMKMGPRKVVFAVITGMVRSAARGADLLFPLDHDAQPDLRNALGARPVDMAFGAKAYAIAAGIWEASASEVDSF</sequence>
<evidence type="ECO:0000313" key="1">
    <source>
        <dbReference type="EMBL" id="KAK3178875.1"/>
    </source>
</evidence>
<evidence type="ECO:0000313" key="2">
    <source>
        <dbReference type="Proteomes" id="UP001276659"/>
    </source>
</evidence>
<name>A0AAD9ZHK6_9LECA</name>
<dbReference type="EMBL" id="JASNWA010000003">
    <property type="protein sequence ID" value="KAK3178875.1"/>
    <property type="molecule type" value="Genomic_DNA"/>
</dbReference>
<protein>
    <submittedName>
        <fullName evidence="1">Uncharacterized protein</fullName>
    </submittedName>
</protein>
<comment type="caution">
    <text evidence="1">The sequence shown here is derived from an EMBL/GenBank/DDBJ whole genome shotgun (WGS) entry which is preliminary data.</text>
</comment>
<dbReference type="AlphaFoldDB" id="A0AAD9ZHK6"/>
<organism evidence="1 2">
    <name type="scientific">Lepraria neglecta</name>
    <dbReference type="NCBI Taxonomy" id="209136"/>
    <lineage>
        <taxon>Eukaryota</taxon>
        <taxon>Fungi</taxon>
        <taxon>Dikarya</taxon>
        <taxon>Ascomycota</taxon>
        <taxon>Pezizomycotina</taxon>
        <taxon>Lecanoromycetes</taxon>
        <taxon>OSLEUM clade</taxon>
        <taxon>Lecanoromycetidae</taxon>
        <taxon>Lecanorales</taxon>
        <taxon>Lecanorineae</taxon>
        <taxon>Stereocaulaceae</taxon>
        <taxon>Lepraria</taxon>
    </lineage>
</organism>
<proteinExistence type="predicted"/>
<gene>
    <name evidence="1" type="ORF">OEA41_001012</name>
</gene>
<accession>A0AAD9ZHK6</accession>
<reference evidence="1" key="1">
    <citation type="submission" date="2022-11" db="EMBL/GenBank/DDBJ databases">
        <title>Chromosomal genome sequence assembly and mating type (MAT) locus characterization of the leprose asexual lichenized fungus Lepraria neglecta (Nyl.) Erichsen.</title>
        <authorList>
            <person name="Allen J.L."/>
            <person name="Pfeffer B."/>
        </authorList>
    </citation>
    <scope>NUCLEOTIDE SEQUENCE</scope>
    <source>
        <strain evidence="1">Allen 5258</strain>
    </source>
</reference>
<dbReference type="Proteomes" id="UP001276659">
    <property type="component" value="Unassembled WGS sequence"/>
</dbReference>